<keyword evidence="2" id="KW-1185">Reference proteome</keyword>
<accession>A0A914RDY0</accession>
<evidence type="ECO:0000256" key="1">
    <source>
        <dbReference type="SAM" id="MobiDB-lite"/>
    </source>
</evidence>
<proteinExistence type="predicted"/>
<evidence type="ECO:0000313" key="3">
    <source>
        <dbReference type="WBParaSite" id="PEQ_0000470801-mRNA-1"/>
    </source>
</evidence>
<reference evidence="3" key="1">
    <citation type="submission" date="2022-11" db="UniProtKB">
        <authorList>
            <consortium name="WormBaseParasite"/>
        </authorList>
    </citation>
    <scope>IDENTIFICATION</scope>
</reference>
<protein>
    <submittedName>
        <fullName evidence="3">Uncharacterized protein</fullName>
    </submittedName>
</protein>
<dbReference type="WBParaSite" id="PEQ_0000470801-mRNA-1">
    <property type="protein sequence ID" value="PEQ_0000470801-mRNA-1"/>
    <property type="gene ID" value="PEQ_0000470801"/>
</dbReference>
<evidence type="ECO:0000313" key="2">
    <source>
        <dbReference type="Proteomes" id="UP000887564"/>
    </source>
</evidence>
<dbReference type="AlphaFoldDB" id="A0A914RDY0"/>
<sequence>MRHHCLMFQLRRELRYVLCRSGTVVVSQHRCKRTSLSQRASSNNNSNNNNSNNNSNNNNDNNNNNSTNNDNKNSPGSSVHRKVHREVLPPHELTTTHSPETSSSAGIIESNCRRMIVERDNWTTEVAKDMAVKDVICTQSFLEWRFS</sequence>
<name>A0A914RDY0_PAREQ</name>
<feature type="compositionally biased region" description="Low complexity" evidence="1">
    <location>
        <begin position="41"/>
        <end position="74"/>
    </location>
</feature>
<organism evidence="2 3">
    <name type="scientific">Parascaris equorum</name>
    <name type="common">Equine roundworm</name>
    <dbReference type="NCBI Taxonomy" id="6256"/>
    <lineage>
        <taxon>Eukaryota</taxon>
        <taxon>Metazoa</taxon>
        <taxon>Ecdysozoa</taxon>
        <taxon>Nematoda</taxon>
        <taxon>Chromadorea</taxon>
        <taxon>Rhabditida</taxon>
        <taxon>Spirurina</taxon>
        <taxon>Ascaridomorpha</taxon>
        <taxon>Ascaridoidea</taxon>
        <taxon>Ascarididae</taxon>
        <taxon>Parascaris</taxon>
    </lineage>
</organism>
<dbReference type="Proteomes" id="UP000887564">
    <property type="component" value="Unplaced"/>
</dbReference>
<feature type="region of interest" description="Disordered" evidence="1">
    <location>
        <begin position="29"/>
        <end position="81"/>
    </location>
</feature>